<comment type="caution">
    <text evidence="1">The sequence shown here is derived from an EMBL/GenBank/DDBJ whole genome shotgun (WGS) entry which is preliminary data.</text>
</comment>
<accession>A0A9Q5I3B1</accession>
<evidence type="ECO:0000313" key="2">
    <source>
        <dbReference type="Proteomes" id="UP000757232"/>
    </source>
</evidence>
<proteinExistence type="predicted"/>
<organism evidence="1 2">
    <name type="scientific">Sanghuangporus baumii</name>
    <name type="common">Phellinus baumii</name>
    <dbReference type="NCBI Taxonomy" id="108892"/>
    <lineage>
        <taxon>Eukaryota</taxon>
        <taxon>Fungi</taxon>
        <taxon>Dikarya</taxon>
        <taxon>Basidiomycota</taxon>
        <taxon>Agaricomycotina</taxon>
        <taxon>Agaricomycetes</taxon>
        <taxon>Hymenochaetales</taxon>
        <taxon>Hymenochaetaceae</taxon>
        <taxon>Sanghuangporus</taxon>
    </lineage>
</organism>
<dbReference type="InterPro" id="IPR035980">
    <property type="entry name" value="Ribosomal_bS6_sf"/>
</dbReference>
<dbReference type="Gene3D" id="3.30.70.60">
    <property type="match status" value="1"/>
</dbReference>
<protein>
    <submittedName>
        <fullName evidence="1">Uncharacterized protein</fullName>
    </submittedName>
</protein>
<sequence length="120" mass="13097">MNFDASPTVLQQLNDRMRADHRVVRWTMLKLGERLADVADAATRETNTVYPRPSASSTDFLTPSTQEMPGVGLGVASWSTQGHVAGLGDRKGIGEVVVLNEFERDRVASLGSVPYARQPL</sequence>
<keyword evidence="2" id="KW-1185">Reference proteome</keyword>
<gene>
    <name evidence="1" type="ORF">A7U60_g2100</name>
</gene>
<name>A0A9Q5I3B1_SANBA</name>
<dbReference type="SUPFAM" id="SSF54995">
    <property type="entry name" value="Ribosomal protein S6"/>
    <property type="match status" value="1"/>
</dbReference>
<dbReference type="AlphaFoldDB" id="A0A9Q5I3B1"/>
<reference evidence="1" key="1">
    <citation type="submission" date="2016-06" db="EMBL/GenBank/DDBJ databases">
        <title>Draft Genome sequence of the fungus Inonotus baumii.</title>
        <authorList>
            <person name="Zhu H."/>
            <person name="Lin W."/>
        </authorList>
    </citation>
    <scope>NUCLEOTIDE SEQUENCE</scope>
    <source>
        <strain evidence="1">821</strain>
    </source>
</reference>
<dbReference type="GO" id="GO:0005840">
    <property type="term" value="C:ribosome"/>
    <property type="evidence" value="ECO:0007669"/>
    <property type="project" value="InterPro"/>
</dbReference>
<dbReference type="GO" id="GO:0019843">
    <property type="term" value="F:rRNA binding"/>
    <property type="evidence" value="ECO:0007669"/>
    <property type="project" value="InterPro"/>
</dbReference>
<dbReference type="InterPro" id="IPR014717">
    <property type="entry name" value="Transl_elong_EF1B/ribsomal_bS6"/>
</dbReference>
<dbReference type="EMBL" id="LNZH02000122">
    <property type="protein sequence ID" value="OCB90665.1"/>
    <property type="molecule type" value="Genomic_DNA"/>
</dbReference>
<dbReference type="GO" id="GO:0006412">
    <property type="term" value="P:translation"/>
    <property type="evidence" value="ECO:0007669"/>
    <property type="project" value="InterPro"/>
</dbReference>
<dbReference type="Proteomes" id="UP000757232">
    <property type="component" value="Unassembled WGS sequence"/>
</dbReference>
<dbReference type="GO" id="GO:0003735">
    <property type="term" value="F:structural constituent of ribosome"/>
    <property type="evidence" value="ECO:0007669"/>
    <property type="project" value="InterPro"/>
</dbReference>
<dbReference type="OrthoDB" id="10259681at2759"/>
<evidence type="ECO:0000313" key="1">
    <source>
        <dbReference type="EMBL" id="OCB90665.1"/>
    </source>
</evidence>